<dbReference type="HOGENOM" id="CLU_1292949_0_0_9"/>
<protein>
    <recommendedName>
        <fullName evidence="4">Folate family ECF transporter S component</fullName>
    </recommendedName>
</protein>
<dbReference type="Gene3D" id="1.10.1760.20">
    <property type="match status" value="1"/>
</dbReference>
<evidence type="ECO:0008006" key="4">
    <source>
        <dbReference type="Google" id="ProtNLM"/>
    </source>
</evidence>
<dbReference type="eggNOG" id="COG3275">
    <property type="taxonomic scope" value="Bacteria"/>
</dbReference>
<feature type="transmembrane region" description="Helical" evidence="1">
    <location>
        <begin position="80"/>
        <end position="101"/>
    </location>
</feature>
<evidence type="ECO:0000313" key="2">
    <source>
        <dbReference type="EMBL" id="EHI55429.1"/>
    </source>
</evidence>
<feature type="transmembrane region" description="Helical" evidence="1">
    <location>
        <begin position="113"/>
        <end position="131"/>
    </location>
</feature>
<dbReference type="NCBIfam" id="TIGR04518">
    <property type="entry name" value="ECF_S_folT_fam"/>
    <property type="match status" value="1"/>
</dbReference>
<feature type="transmembrane region" description="Helical" evidence="1">
    <location>
        <begin position="140"/>
        <end position="160"/>
    </location>
</feature>
<accession>G5GJ25</accession>
<reference evidence="2 3" key="1">
    <citation type="submission" date="2011-08" db="EMBL/GenBank/DDBJ databases">
        <title>The Genome Sequence of Johnsonella ignava ATCC 51276.</title>
        <authorList>
            <consortium name="The Broad Institute Genome Sequencing Platform"/>
            <person name="Earl A."/>
            <person name="Ward D."/>
            <person name="Feldgarden M."/>
            <person name="Gevers D."/>
            <person name="Izard J."/>
            <person name="Blanton J.M."/>
            <person name="Baranova O.V."/>
            <person name="Dewhirst F.E."/>
            <person name="Young S.K."/>
            <person name="Zeng Q."/>
            <person name="Gargeya S."/>
            <person name="Fitzgerald M."/>
            <person name="Haas B."/>
            <person name="Abouelleil A."/>
            <person name="Alvarado L."/>
            <person name="Arachchi H.M."/>
            <person name="Berlin A."/>
            <person name="Brown A."/>
            <person name="Chapman S.B."/>
            <person name="Chen Z."/>
            <person name="Dunbar C."/>
            <person name="Freedman E."/>
            <person name="Gearin G."/>
            <person name="Gellesch M."/>
            <person name="Goldberg J."/>
            <person name="Griggs A."/>
            <person name="Gujja S."/>
            <person name="Heiman D."/>
            <person name="Howarth C."/>
            <person name="Larson L."/>
            <person name="Lui A."/>
            <person name="MacDonald P.J.P."/>
            <person name="Montmayeur A."/>
            <person name="Murphy C."/>
            <person name="Neiman D."/>
            <person name="Pearson M."/>
            <person name="Priest M."/>
            <person name="Roberts A."/>
            <person name="Saif S."/>
            <person name="Shea T."/>
            <person name="Shenoy N."/>
            <person name="Sisk P."/>
            <person name="Stolte C."/>
            <person name="Sykes S."/>
            <person name="Wortman J."/>
            <person name="Nusbaum C."/>
            <person name="Birren B."/>
        </authorList>
    </citation>
    <scope>NUCLEOTIDE SEQUENCE [LARGE SCALE GENOMIC DNA]</scope>
    <source>
        <strain evidence="2 3">ATCC 51276</strain>
    </source>
</reference>
<sequence length="213" mass="23537">MFEEGKFKESNNPDNSHEIKKAEAITIDKKSVVDRTMFYEEGLTVKKITVLSMLAAISIILTRFFVIYPMPTVRIEFGNIPIMLAGLMFGPISGLIVGGVADFAGALLRGQGFDLVLMLSPMFMGFVAGLARSRILKKPGFISIAALTFCVNIIAKMIWTTYWLSVLYGKTLMAILPARIIVYSIVPFVEASVLFALLSNSAFRKIVLKGEIR</sequence>
<dbReference type="InterPro" id="IPR024529">
    <property type="entry name" value="ECF_trnsprt_substrate-spec"/>
</dbReference>
<comment type="caution">
    <text evidence="2">The sequence shown here is derived from an EMBL/GenBank/DDBJ whole genome shotgun (WGS) entry which is preliminary data.</text>
</comment>
<proteinExistence type="predicted"/>
<dbReference type="GO" id="GO:0022857">
    <property type="term" value="F:transmembrane transporter activity"/>
    <property type="evidence" value="ECO:0007669"/>
    <property type="project" value="InterPro"/>
</dbReference>
<feature type="transmembrane region" description="Helical" evidence="1">
    <location>
        <begin position="48"/>
        <end position="68"/>
    </location>
</feature>
<name>G5GJ25_9FIRM</name>
<dbReference type="Proteomes" id="UP000003011">
    <property type="component" value="Unassembled WGS sequence"/>
</dbReference>
<organism evidence="2 3">
    <name type="scientific">Johnsonella ignava ATCC 51276</name>
    <dbReference type="NCBI Taxonomy" id="679200"/>
    <lineage>
        <taxon>Bacteria</taxon>
        <taxon>Bacillati</taxon>
        <taxon>Bacillota</taxon>
        <taxon>Clostridia</taxon>
        <taxon>Lachnospirales</taxon>
        <taxon>Lachnospiraceae</taxon>
        <taxon>Johnsonella</taxon>
    </lineage>
</organism>
<keyword evidence="3" id="KW-1185">Reference proteome</keyword>
<dbReference type="RefSeq" id="WP_005541290.1">
    <property type="nucleotide sequence ID" value="NZ_JH378833.1"/>
</dbReference>
<dbReference type="STRING" id="679200.HMPREF9333_01565"/>
<dbReference type="EMBL" id="ACZL01000023">
    <property type="protein sequence ID" value="EHI55429.1"/>
    <property type="molecule type" value="Genomic_DNA"/>
</dbReference>
<dbReference type="InterPro" id="IPR030949">
    <property type="entry name" value="ECF_S_folate_fam"/>
</dbReference>
<feature type="transmembrane region" description="Helical" evidence="1">
    <location>
        <begin position="180"/>
        <end position="203"/>
    </location>
</feature>
<dbReference type="AlphaFoldDB" id="G5GJ25"/>
<keyword evidence="1" id="KW-1133">Transmembrane helix</keyword>
<evidence type="ECO:0000256" key="1">
    <source>
        <dbReference type="SAM" id="Phobius"/>
    </source>
</evidence>
<keyword evidence="1" id="KW-0812">Transmembrane</keyword>
<dbReference type="Pfam" id="PF12822">
    <property type="entry name" value="ECF_trnsprt"/>
    <property type="match status" value="1"/>
</dbReference>
<gene>
    <name evidence="2" type="ORF">HMPREF9333_01565</name>
</gene>
<evidence type="ECO:0000313" key="3">
    <source>
        <dbReference type="Proteomes" id="UP000003011"/>
    </source>
</evidence>
<keyword evidence="1" id="KW-0472">Membrane</keyword>